<protein>
    <submittedName>
        <fullName evidence="4">GNAT family N-acetyltransferase</fullName>
    </submittedName>
</protein>
<organism evidence="4 5">
    <name type="scientific">Candidatus Methylobacter oryzae</name>
    <dbReference type="NCBI Taxonomy" id="2497749"/>
    <lineage>
        <taxon>Bacteria</taxon>
        <taxon>Pseudomonadati</taxon>
        <taxon>Pseudomonadota</taxon>
        <taxon>Gammaproteobacteria</taxon>
        <taxon>Methylococcales</taxon>
        <taxon>Methylococcaceae</taxon>
        <taxon>Methylobacter</taxon>
    </lineage>
</organism>
<dbReference type="PROSITE" id="PS51186">
    <property type="entry name" value="GNAT"/>
    <property type="match status" value="1"/>
</dbReference>
<gene>
    <name evidence="4" type="ORF">EKO24_018885</name>
</gene>
<name>A0ABY3C5Z2_9GAMM</name>
<keyword evidence="2" id="KW-0012">Acyltransferase</keyword>
<keyword evidence="5" id="KW-1185">Reference proteome</keyword>
<dbReference type="InterPro" id="IPR000182">
    <property type="entry name" value="GNAT_dom"/>
</dbReference>
<sequence length="150" mass="16195">MEITPANMSDIPALCELLDILFSQEADFTPDREAQSRGLAQIIGNPEIGLIVVAREQGRAVGMVNLLYTVSTALGGRVALLEDMVVAPDARGSGVGSLLLQQAVQIARSNGCKRITLLTDSDNEPAQRFYQKHGFGFSAMIPLRLLLNKI</sequence>
<dbReference type="Proteomes" id="UP000733744">
    <property type="component" value="Unassembled WGS sequence"/>
</dbReference>
<dbReference type="SUPFAM" id="SSF55729">
    <property type="entry name" value="Acyl-CoA N-acyltransferases (Nat)"/>
    <property type="match status" value="1"/>
</dbReference>
<dbReference type="CDD" id="cd04301">
    <property type="entry name" value="NAT_SF"/>
    <property type="match status" value="1"/>
</dbReference>
<evidence type="ECO:0000313" key="5">
    <source>
        <dbReference type="Proteomes" id="UP000733744"/>
    </source>
</evidence>
<feature type="domain" description="N-acetyltransferase" evidence="3">
    <location>
        <begin position="1"/>
        <end position="150"/>
    </location>
</feature>
<evidence type="ECO:0000256" key="1">
    <source>
        <dbReference type="ARBA" id="ARBA00022679"/>
    </source>
</evidence>
<evidence type="ECO:0000259" key="3">
    <source>
        <dbReference type="PROSITE" id="PS51186"/>
    </source>
</evidence>
<dbReference type="PANTHER" id="PTHR43877">
    <property type="entry name" value="AMINOALKYLPHOSPHONATE N-ACETYLTRANSFERASE-RELATED-RELATED"/>
    <property type="match status" value="1"/>
</dbReference>
<dbReference type="Pfam" id="PF00583">
    <property type="entry name" value="Acetyltransf_1"/>
    <property type="match status" value="1"/>
</dbReference>
<dbReference type="RefSeq" id="WP_127029616.1">
    <property type="nucleotide sequence ID" value="NZ_RYFG02000117.1"/>
</dbReference>
<dbReference type="Gene3D" id="3.40.630.30">
    <property type="match status" value="1"/>
</dbReference>
<evidence type="ECO:0000256" key="2">
    <source>
        <dbReference type="ARBA" id="ARBA00023315"/>
    </source>
</evidence>
<dbReference type="InterPro" id="IPR016181">
    <property type="entry name" value="Acyl_CoA_acyltransferase"/>
</dbReference>
<dbReference type="InterPro" id="IPR050832">
    <property type="entry name" value="Bact_Acetyltransf"/>
</dbReference>
<accession>A0ABY3C5Z2</accession>
<keyword evidence="1" id="KW-0808">Transferase</keyword>
<dbReference type="EMBL" id="RYFG02000117">
    <property type="protein sequence ID" value="TRW90681.1"/>
    <property type="molecule type" value="Genomic_DNA"/>
</dbReference>
<reference evidence="4 5" key="1">
    <citation type="journal article" date="2019" name="Antonie Van Leeuwenhoek">
        <title>Description of 'Ca. Methylobacter oryzae' KRF1, a novel species from the environmentally important Methylobacter clade 2.</title>
        <authorList>
            <person name="Khatri K."/>
            <person name="Mohite J.A."/>
            <person name="Pandit P.S."/>
            <person name="Bahulikar R."/>
            <person name="Rahalkar M.C."/>
        </authorList>
    </citation>
    <scope>NUCLEOTIDE SEQUENCE [LARGE SCALE GENOMIC DNA]</scope>
    <source>
        <strain evidence="4 5">KRF1</strain>
    </source>
</reference>
<evidence type="ECO:0000313" key="4">
    <source>
        <dbReference type="EMBL" id="TRW90681.1"/>
    </source>
</evidence>
<comment type="caution">
    <text evidence="4">The sequence shown here is derived from an EMBL/GenBank/DDBJ whole genome shotgun (WGS) entry which is preliminary data.</text>
</comment>
<dbReference type="PANTHER" id="PTHR43877:SF1">
    <property type="entry name" value="ACETYLTRANSFERASE"/>
    <property type="match status" value="1"/>
</dbReference>
<proteinExistence type="predicted"/>